<keyword evidence="2 4" id="KW-0863">Zinc-finger</keyword>
<dbReference type="PROSITE" id="PS50808">
    <property type="entry name" value="ZF_BED"/>
    <property type="match status" value="2"/>
</dbReference>
<evidence type="ECO:0000256" key="6">
    <source>
        <dbReference type="SAM" id="MobiDB-lite"/>
    </source>
</evidence>
<dbReference type="AlphaFoldDB" id="A0A4Z2JAS7"/>
<comment type="caution">
    <text evidence="8">The sequence shown here is derived from an EMBL/GenBank/DDBJ whole genome shotgun (WGS) entry which is preliminary data.</text>
</comment>
<dbReference type="PANTHER" id="PTHR34396">
    <property type="entry name" value="OS03G0264950 PROTEIN-RELATED"/>
    <property type="match status" value="1"/>
</dbReference>
<sequence length="324" mass="37154">MNGDPEGAQWRADQPVKRKRNKRSLIWRHYEELSSLAAARCCICMKLQSFEGGTSNLHRHMSKKHPEVFSQLVADRQHPPAPPAPAPHSSQSTDANVKVVLEDGDNDTLNSTMNGLLDYAQGGPVKHIKREEESDDLPVKRRRNKRSLIWRHYELLDSLAAARCCICMKKLQYFEGGSTSNLHRHMSKRHPEVFSQLAADGQHPPAPHSHTLMLPESAGETEKQRPFSASKGEERVLIEALRRAQRVEARNLEYQRELLEKLRAVNAREAAAEREQIESLRTAQLEEARDLSRQRKEVQKETTALLRKWEELQQERERLGLFSS</sequence>
<dbReference type="SMART" id="SM00614">
    <property type="entry name" value="ZnF_BED"/>
    <property type="match status" value="2"/>
</dbReference>
<dbReference type="GO" id="GO:0005634">
    <property type="term" value="C:nucleus"/>
    <property type="evidence" value="ECO:0007669"/>
    <property type="project" value="TreeGrafter"/>
</dbReference>
<feature type="region of interest" description="Disordered" evidence="6">
    <location>
        <begin position="198"/>
        <end position="229"/>
    </location>
</feature>
<organism evidence="8 9">
    <name type="scientific">Liparis tanakae</name>
    <name type="common">Tanaka's snailfish</name>
    <dbReference type="NCBI Taxonomy" id="230148"/>
    <lineage>
        <taxon>Eukaryota</taxon>
        <taxon>Metazoa</taxon>
        <taxon>Chordata</taxon>
        <taxon>Craniata</taxon>
        <taxon>Vertebrata</taxon>
        <taxon>Euteleostomi</taxon>
        <taxon>Actinopterygii</taxon>
        <taxon>Neopterygii</taxon>
        <taxon>Teleostei</taxon>
        <taxon>Neoteleostei</taxon>
        <taxon>Acanthomorphata</taxon>
        <taxon>Eupercaria</taxon>
        <taxon>Perciformes</taxon>
        <taxon>Cottioidei</taxon>
        <taxon>Cottales</taxon>
        <taxon>Liparidae</taxon>
        <taxon>Liparis</taxon>
    </lineage>
</organism>
<evidence type="ECO:0000313" key="9">
    <source>
        <dbReference type="Proteomes" id="UP000314294"/>
    </source>
</evidence>
<feature type="coiled-coil region" evidence="5">
    <location>
        <begin position="237"/>
        <end position="315"/>
    </location>
</feature>
<evidence type="ECO:0000256" key="4">
    <source>
        <dbReference type="PROSITE-ProRule" id="PRU00027"/>
    </source>
</evidence>
<evidence type="ECO:0000256" key="1">
    <source>
        <dbReference type="ARBA" id="ARBA00022723"/>
    </source>
</evidence>
<dbReference type="InterPro" id="IPR003656">
    <property type="entry name" value="Znf_BED"/>
</dbReference>
<accession>A0A4Z2JAS7</accession>
<evidence type="ECO:0000256" key="5">
    <source>
        <dbReference type="SAM" id="Coils"/>
    </source>
</evidence>
<feature type="domain" description="BED-type" evidence="7">
    <location>
        <begin position="21"/>
        <end position="72"/>
    </location>
</feature>
<evidence type="ECO:0000259" key="7">
    <source>
        <dbReference type="PROSITE" id="PS50808"/>
    </source>
</evidence>
<proteinExistence type="predicted"/>
<keyword evidence="1" id="KW-0479">Metal-binding</keyword>
<protein>
    <recommendedName>
        <fullName evidence="7">BED-type domain-containing protein</fullName>
    </recommendedName>
</protein>
<name>A0A4Z2JAS7_9TELE</name>
<dbReference type="InterPro" id="IPR053031">
    <property type="entry name" value="Cuticle_assoc_protein"/>
</dbReference>
<keyword evidence="5" id="KW-0175">Coiled coil</keyword>
<dbReference type="GO" id="GO:0008270">
    <property type="term" value="F:zinc ion binding"/>
    <property type="evidence" value="ECO:0007669"/>
    <property type="project" value="UniProtKB-KW"/>
</dbReference>
<gene>
    <name evidence="8" type="ORF">EYF80_002172</name>
</gene>
<evidence type="ECO:0000256" key="3">
    <source>
        <dbReference type="ARBA" id="ARBA00022833"/>
    </source>
</evidence>
<dbReference type="InterPro" id="IPR036236">
    <property type="entry name" value="Znf_C2H2_sf"/>
</dbReference>
<feature type="compositionally biased region" description="Basic and acidic residues" evidence="6">
    <location>
        <begin position="220"/>
        <end position="229"/>
    </location>
</feature>
<feature type="domain" description="BED-type" evidence="7">
    <location>
        <begin position="144"/>
        <end position="197"/>
    </location>
</feature>
<dbReference type="SUPFAM" id="SSF57667">
    <property type="entry name" value="beta-beta-alpha zinc fingers"/>
    <property type="match status" value="2"/>
</dbReference>
<dbReference type="Pfam" id="PF02892">
    <property type="entry name" value="zf-BED"/>
    <property type="match status" value="2"/>
</dbReference>
<dbReference type="Proteomes" id="UP000314294">
    <property type="component" value="Unassembled WGS sequence"/>
</dbReference>
<evidence type="ECO:0000313" key="8">
    <source>
        <dbReference type="EMBL" id="TNN87455.1"/>
    </source>
</evidence>
<reference evidence="8 9" key="1">
    <citation type="submission" date="2019-03" db="EMBL/GenBank/DDBJ databases">
        <title>First draft genome of Liparis tanakae, snailfish: a comprehensive survey of snailfish specific genes.</title>
        <authorList>
            <person name="Kim W."/>
            <person name="Song I."/>
            <person name="Jeong J.-H."/>
            <person name="Kim D."/>
            <person name="Kim S."/>
            <person name="Ryu S."/>
            <person name="Song J.Y."/>
            <person name="Lee S.K."/>
        </authorList>
    </citation>
    <scope>NUCLEOTIDE SEQUENCE [LARGE SCALE GENOMIC DNA]</scope>
    <source>
        <tissue evidence="8">Muscle</tissue>
    </source>
</reference>
<dbReference type="PANTHER" id="PTHR34396:SF25">
    <property type="entry name" value="BOUNDARY ELEMENT ASSOCIATED FACTOR"/>
    <property type="match status" value="1"/>
</dbReference>
<dbReference type="OrthoDB" id="1607513at2759"/>
<keyword evidence="9" id="KW-1185">Reference proteome</keyword>
<dbReference type="GO" id="GO:1990837">
    <property type="term" value="F:sequence-specific double-stranded DNA binding"/>
    <property type="evidence" value="ECO:0007669"/>
    <property type="project" value="TreeGrafter"/>
</dbReference>
<dbReference type="EMBL" id="SRLO01000010">
    <property type="protein sequence ID" value="TNN87455.1"/>
    <property type="molecule type" value="Genomic_DNA"/>
</dbReference>
<evidence type="ECO:0000256" key="2">
    <source>
        <dbReference type="ARBA" id="ARBA00022771"/>
    </source>
</evidence>
<dbReference type="GO" id="GO:0006357">
    <property type="term" value="P:regulation of transcription by RNA polymerase II"/>
    <property type="evidence" value="ECO:0007669"/>
    <property type="project" value="TreeGrafter"/>
</dbReference>
<keyword evidence="3" id="KW-0862">Zinc</keyword>